<protein>
    <submittedName>
        <fullName evidence="2">Uncharacterized protein</fullName>
    </submittedName>
</protein>
<proteinExistence type="predicted"/>
<dbReference type="InterPro" id="IPR045702">
    <property type="entry name" value="DUF6060"/>
</dbReference>
<dbReference type="RefSeq" id="XP_066660916.1">
    <property type="nucleotide sequence ID" value="XM_066818728.1"/>
</dbReference>
<dbReference type="GeneID" id="92051788"/>
<organism evidence="2 3">
    <name type="scientific">Apiospora hydei</name>
    <dbReference type="NCBI Taxonomy" id="1337664"/>
    <lineage>
        <taxon>Eukaryota</taxon>
        <taxon>Fungi</taxon>
        <taxon>Dikarya</taxon>
        <taxon>Ascomycota</taxon>
        <taxon>Pezizomycotina</taxon>
        <taxon>Sordariomycetes</taxon>
        <taxon>Xylariomycetidae</taxon>
        <taxon>Amphisphaeriales</taxon>
        <taxon>Apiosporaceae</taxon>
        <taxon>Apiospora</taxon>
    </lineage>
</organism>
<gene>
    <name evidence="2" type="ORF">PG997_014414</name>
</gene>
<feature type="signal peptide" evidence="1">
    <location>
        <begin position="1"/>
        <end position="19"/>
    </location>
</feature>
<reference evidence="2 3" key="1">
    <citation type="submission" date="2023-01" db="EMBL/GenBank/DDBJ databases">
        <title>Analysis of 21 Apiospora genomes using comparative genomics revels a genus with tremendous synthesis potential of carbohydrate active enzymes and secondary metabolites.</title>
        <authorList>
            <person name="Sorensen T."/>
        </authorList>
    </citation>
    <scope>NUCLEOTIDE SEQUENCE [LARGE SCALE GENOMIC DNA]</scope>
    <source>
        <strain evidence="2 3">CBS 114990</strain>
    </source>
</reference>
<dbReference type="Pfam" id="PF19535">
    <property type="entry name" value="DUF6060"/>
    <property type="match status" value="1"/>
</dbReference>
<keyword evidence="1" id="KW-0732">Signal</keyword>
<name>A0ABR1UUF1_9PEZI</name>
<sequence length="300" mass="30994">MHRYSLTALLLAHAGLGLGQDVTWCKDDKCSDCPSGLASSGPGWPECVVYDSNVVFGGQGFDEDVAGKLRYRVYGDFKEPCGGASGNFMIRSPASISAVGCGNLVYSTQKAQCSGSITLEDTFMVQFCCGAGDCDAAHVPAGKRGDDLMLSGGGSSGGGVYLQFPNGTMIEPLAVGTPPPPTSFATRRAAAAAAIEARACEGYKEGSASTSTTFEASVGDALGIISVSVGFTFENSTSDAQSIAIAVPAGQSGYIGWTPIYRCTKGSLETCDDVRTGSKESCTPYVSDGVIRGDYLFVQT</sequence>
<feature type="chain" id="PRO_5046855071" evidence="1">
    <location>
        <begin position="20"/>
        <end position="300"/>
    </location>
</feature>
<dbReference type="Proteomes" id="UP001433268">
    <property type="component" value="Unassembled WGS sequence"/>
</dbReference>
<dbReference type="EMBL" id="JAQQWN010000010">
    <property type="protein sequence ID" value="KAK8062317.1"/>
    <property type="molecule type" value="Genomic_DNA"/>
</dbReference>
<evidence type="ECO:0000256" key="1">
    <source>
        <dbReference type="SAM" id="SignalP"/>
    </source>
</evidence>
<accession>A0ABR1UUF1</accession>
<keyword evidence="3" id="KW-1185">Reference proteome</keyword>
<evidence type="ECO:0000313" key="3">
    <source>
        <dbReference type="Proteomes" id="UP001433268"/>
    </source>
</evidence>
<comment type="caution">
    <text evidence="2">The sequence shown here is derived from an EMBL/GenBank/DDBJ whole genome shotgun (WGS) entry which is preliminary data.</text>
</comment>
<evidence type="ECO:0000313" key="2">
    <source>
        <dbReference type="EMBL" id="KAK8062317.1"/>
    </source>
</evidence>